<keyword evidence="3" id="KW-1185">Reference proteome</keyword>
<dbReference type="InterPro" id="IPR035238">
    <property type="entry name" value="DUF5345"/>
</dbReference>
<dbReference type="Pfam" id="PF17280">
    <property type="entry name" value="DUF5345"/>
    <property type="match status" value="1"/>
</dbReference>
<organism evidence="2 3">
    <name type="scientific">Paenibacillus wynnii</name>
    <dbReference type="NCBI Taxonomy" id="268407"/>
    <lineage>
        <taxon>Bacteria</taxon>
        <taxon>Bacillati</taxon>
        <taxon>Bacillota</taxon>
        <taxon>Bacilli</taxon>
        <taxon>Bacillales</taxon>
        <taxon>Paenibacillaceae</taxon>
        <taxon>Paenibacillus</taxon>
    </lineage>
</organism>
<evidence type="ECO:0000313" key="3">
    <source>
        <dbReference type="Proteomes" id="UP000029734"/>
    </source>
</evidence>
<reference evidence="2 3" key="1">
    <citation type="submission" date="2014-08" db="EMBL/GenBank/DDBJ databases">
        <authorList>
            <person name="den Bakker H.C."/>
        </authorList>
    </citation>
    <scope>NUCLEOTIDE SEQUENCE [LARGE SCALE GENOMIC DNA]</scope>
    <source>
        <strain evidence="2 3">DSM 18334</strain>
    </source>
</reference>
<evidence type="ECO:0000313" key="2">
    <source>
        <dbReference type="EMBL" id="KGE20943.1"/>
    </source>
</evidence>
<dbReference type="eggNOG" id="ENOG5030HU6">
    <property type="taxonomic scope" value="Bacteria"/>
</dbReference>
<dbReference type="RefSeq" id="WP_036647756.1">
    <property type="nucleotide sequence ID" value="NZ_JQCR01000001.1"/>
</dbReference>
<dbReference type="AlphaFoldDB" id="A0A098MFW9"/>
<reference evidence="2 3" key="2">
    <citation type="submission" date="2014-10" db="EMBL/GenBank/DDBJ databases">
        <title>Comparative genomics of the Paenibacillus odorifer group.</title>
        <authorList>
            <person name="Tsai Y.-C."/>
            <person name="Martin N."/>
            <person name="Korlach J."/>
            <person name="Wiedmann M."/>
        </authorList>
    </citation>
    <scope>NUCLEOTIDE SEQUENCE [LARGE SCALE GENOMIC DNA]</scope>
    <source>
        <strain evidence="2 3">DSM 18334</strain>
    </source>
</reference>
<gene>
    <name evidence="2" type="ORF">PWYN_01930</name>
</gene>
<comment type="caution">
    <text evidence="2">The sequence shown here is derived from an EMBL/GenBank/DDBJ whole genome shotgun (WGS) entry which is preliminary data.</text>
</comment>
<feature type="transmembrane region" description="Helical" evidence="1">
    <location>
        <begin position="58"/>
        <end position="76"/>
    </location>
</feature>
<keyword evidence="1" id="KW-1133">Transmembrane helix</keyword>
<keyword evidence="1" id="KW-0472">Membrane</keyword>
<evidence type="ECO:0000256" key="1">
    <source>
        <dbReference type="SAM" id="Phobius"/>
    </source>
</evidence>
<dbReference type="STRING" id="268407.PWYN_01930"/>
<sequence>MNNEDKKLPDPLLEKLKLGLDRLDNVYSDLNPPSLSALTLRIKAEAINRRNRERKEMLLFWLLSLCLMGSCLILLLEAPLFYLVIQGAVPAAALVIAAVIRLTRKGQGAAE</sequence>
<proteinExistence type="predicted"/>
<protein>
    <recommendedName>
        <fullName evidence="4">YxlC family protein</fullName>
    </recommendedName>
</protein>
<accession>A0A098MFW9</accession>
<dbReference type="Proteomes" id="UP000029734">
    <property type="component" value="Unassembled WGS sequence"/>
</dbReference>
<feature type="transmembrane region" description="Helical" evidence="1">
    <location>
        <begin position="82"/>
        <end position="102"/>
    </location>
</feature>
<name>A0A098MFW9_9BACL</name>
<dbReference type="EMBL" id="JQCR01000001">
    <property type="protein sequence ID" value="KGE20943.1"/>
    <property type="molecule type" value="Genomic_DNA"/>
</dbReference>
<evidence type="ECO:0008006" key="4">
    <source>
        <dbReference type="Google" id="ProtNLM"/>
    </source>
</evidence>
<keyword evidence="1" id="KW-0812">Transmembrane</keyword>